<gene>
    <name evidence="1" type="ORF">ILUMI_18149</name>
</gene>
<accession>A0A8K0CIK3</accession>
<protein>
    <submittedName>
        <fullName evidence="1">Uncharacterized protein</fullName>
    </submittedName>
</protein>
<name>A0A8K0CIK3_IGNLU</name>
<proteinExistence type="predicted"/>
<sequence>MWVIPGACKRKSQALCIEYRDDDAPDDPRVSSSTLQAVRATPAQDNLRFRSPSVANPLMARSASGRPRLEEQQPELLKTIVDLTMFGVSAKERRCSEIVRSCQTLTDLHDKLKEHGFEISKSSTYLRLLPRNYSTLEGKRHVAMVPVKLSRLEADHHKAHFCVATIRCLETVASILGPDQVFFLSQNDKARVPIGLTAANKQAPLLMHVEYRCIRWVHYKGQRYGPLKQRRTQGQRTWLLEAPNILHRQLIARPENGLILPHDFHGTHLDKEGRTTDFDLEKENFQKAREVLVEVWNCGRVRAA</sequence>
<dbReference type="OrthoDB" id="2433005at2759"/>
<dbReference type="PANTHER" id="PTHR46954">
    <property type="entry name" value="C2H2-TYPE DOMAIN-CONTAINING PROTEIN"/>
    <property type="match status" value="1"/>
</dbReference>
<dbReference type="AlphaFoldDB" id="A0A8K0CIK3"/>
<evidence type="ECO:0000313" key="2">
    <source>
        <dbReference type="Proteomes" id="UP000801492"/>
    </source>
</evidence>
<dbReference type="PANTHER" id="PTHR46954:SF1">
    <property type="entry name" value="C2H2-TYPE DOMAIN-CONTAINING PROTEIN"/>
    <property type="match status" value="1"/>
</dbReference>
<keyword evidence="2" id="KW-1185">Reference proteome</keyword>
<dbReference type="EMBL" id="VTPC01080448">
    <property type="protein sequence ID" value="KAF2888024.1"/>
    <property type="molecule type" value="Genomic_DNA"/>
</dbReference>
<organism evidence="1 2">
    <name type="scientific">Ignelater luminosus</name>
    <name type="common">Cucubano</name>
    <name type="synonym">Pyrophorus luminosus</name>
    <dbReference type="NCBI Taxonomy" id="2038154"/>
    <lineage>
        <taxon>Eukaryota</taxon>
        <taxon>Metazoa</taxon>
        <taxon>Ecdysozoa</taxon>
        <taxon>Arthropoda</taxon>
        <taxon>Hexapoda</taxon>
        <taxon>Insecta</taxon>
        <taxon>Pterygota</taxon>
        <taxon>Neoptera</taxon>
        <taxon>Endopterygota</taxon>
        <taxon>Coleoptera</taxon>
        <taxon>Polyphaga</taxon>
        <taxon>Elateriformia</taxon>
        <taxon>Elateroidea</taxon>
        <taxon>Elateridae</taxon>
        <taxon>Agrypninae</taxon>
        <taxon>Pyrophorini</taxon>
        <taxon>Ignelater</taxon>
    </lineage>
</organism>
<dbReference type="Proteomes" id="UP000801492">
    <property type="component" value="Unassembled WGS sequence"/>
</dbReference>
<reference evidence="1" key="1">
    <citation type="submission" date="2019-08" db="EMBL/GenBank/DDBJ databases">
        <title>The genome of the North American firefly Photinus pyralis.</title>
        <authorList>
            <consortium name="Photinus pyralis genome working group"/>
            <person name="Fallon T.R."/>
            <person name="Sander Lower S.E."/>
            <person name="Weng J.-K."/>
        </authorList>
    </citation>
    <scope>NUCLEOTIDE SEQUENCE</scope>
    <source>
        <strain evidence="1">TRF0915ILg1</strain>
        <tissue evidence="1">Whole body</tissue>
    </source>
</reference>
<evidence type="ECO:0000313" key="1">
    <source>
        <dbReference type="EMBL" id="KAF2888024.1"/>
    </source>
</evidence>
<comment type="caution">
    <text evidence="1">The sequence shown here is derived from an EMBL/GenBank/DDBJ whole genome shotgun (WGS) entry which is preliminary data.</text>
</comment>